<dbReference type="SUPFAM" id="SSF47413">
    <property type="entry name" value="lambda repressor-like DNA-binding domains"/>
    <property type="match status" value="1"/>
</dbReference>
<dbReference type="EMBL" id="FRBL01000001">
    <property type="protein sequence ID" value="SHK95291.1"/>
    <property type="molecule type" value="Genomic_DNA"/>
</dbReference>
<dbReference type="AlphaFoldDB" id="A0A1M6WNM7"/>
<feature type="domain" description="HTH cro/C1-type" evidence="2">
    <location>
        <begin position="31"/>
        <end position="83"/>
    </location>
</feature>
<evidence type="ECO:0000259" key="2">
    <source>
        <dbReference type="PROSITE" id="PS50943"/>
    </source>
</evidence>
<dbReference type="SMART" id="SM00530">
    <property type="entry name" value="HTH_XRE"/>
    <property type="match status" value="1"/>
</dbReference>
<sequence>MCLNWNARWVYLAAMFKYTEQLIIFAFNADAARIAKGWTQAIFAYEVGVEPAYMNKILNARRQPGFDMIHRIAEALEVRAGDLLNNIPPEKELLHFKELLSEKHLRNQKRRNEEVGTGEHHQPKTAKAKPKKGFNSNK</sequence>
<evidence type="ECO:0000256" key="1">
    <source>
        <dbReference type="SAM" id="MobiDB-lite"/>
    </source>
</evidence>
<reference evidence="3 4" key="1">
    <citation type="submission" date="2016-11" db="EMBL/GenBank/DDBJ databases">
        <authorList>
            <person name="Jaros S."/>
            <person name="Januszkiewicz K."/>
            <person name="Wedrychowicz H."/>
        </authorList>
    </citation>
    <scope>NUCLEOTIDE SEQUENCE [LARGE SCALE GENOMIC DNA]</scope>
    <source>
        <strain evidence="3 4">DSM 27406</strain>
    </source>
</reference>
<feature type="compositionally biased region" description="Basic residues" evidence="1">
    <location>
        <begin position="123"/>
        <end position="132"/>
    </location>
</feature>
<keyword evidence="3" id="KW-0238">DNA-binding</keyword>
<evidence type="ECO:0000313" key="3">
    <source>
        <dbReference type="EMBL" id="SHK95291.1"/>
    </source>
</evidence>
<dbReference type="GO" id="GO:0003677">
    <property type="term" value="F:DNA binding"/>
    <property type="evidence" value="ECO:0007669"/>
    <property type="project" value="UniProtKB-KW"/>
</dbReference>
<dbReference type="InterPro" id="IPR010982">
    <property type="entry name" value="Lambda_DNA-bd_dom_sf"/>
</dbReference>
<gene>
    <name evidence="3" type="ORF">SAMN05444266_101704</name>
</gene>
<evidence type="ECO:0000313" key="4">
    <source>
        <dbReference type="Proteomes" id="UP000184420"/>
    </source>
</evidence>
<dbReference type="InterPro" id="IPR001387">
    <property type="entry name" value="Cro/C1-type_HTH"/>
</dbReference>
<dbReference type="Pfam" id="PF13560">
    <property type="entry name" value="HTH_31"/>
    <property type="match status" value="1"/>
</dbReference>
<feature type="compositionally biased region" description="Basic and acidic residues" evidence="1">
    <location>
        <begin position="105"/>
        <end position="122"/>
    </location>
</feature>
<dbReference type="PROSITE" id="PS50943">
    <property type="entry name" value="HTH_CROC1"/>
    <property type="match status" value="1"/>
</dbReference>
<feature type="region of interest" description="Disordered" evidence="1">
    <location>
        <begin position="105"/>
        <end position="138"/>
    </location>
</feature>
<name>A0A1M6WNM7_9BACT</name>
<keyword evidence="4" id="KW-1185">Reference proteome</keyword>
<protein>
    <submittedName>
        <fullName evidence="3">DNA-binding transcriptional regulator, XRE family</fullName>
    </submittedName>
</protein>
<accession>A0A1M6WNM7</accession>
<dbReference type="CDD" id="cd00093">
    <property type="entry name" value="HTH_XRE"/>
    <property type="match status" value="1"/>
</dbReference>
<dbReference type="Proteomes" id="UP000184420">
    <property type="component" value="Unassembled WGS sequence"/>
</dbReference>
<dbReference type="STRING" id="1419482.SAMN05444266_101704"/>
<proteinExistence type="predicted"/>
<dbReference type="Gene3D" id="1.10.260.40">
    <property type="entry name" value="lambda repressor-like DNA-binding domains"/>
    <property type="match status" value="1"/>
</dbReference>
<organism evidence="3 4">
    <name type="scientific">Chitinophaga jiangningensis</name>
    <dbReference type="NCBI Taxonomy" id="1419482"/>
    <lineage>
        <taxon>Bacteria</taxon>
        <taxon>Pseudomonadati</taxon>
        <taxon>Bacteroidota</taxon>
        <taxon>Chitinophagia</taxon>
        <taxon>Chitinophagales</taxon>
        <taxon>Chitinophagaceae</taxon>
        <taxon>Chitinophaga</taxon>
    </lineage>
</organism>